<keyword evidence="4 7" id="KW-1133">Transmembrane helix</keyword>
<keyword evidence="2 7" id="KW-0812">Transmembrane</keyword>
<feature type="compositionally biased region" description="Polar residues" evidence="6">
    <location>
        <begin position="1"/>
        <end position="10"/>
    </location>
</feature>
<keyword evidence="3" id="KW-0813">Transport</keyword>
<feature type="transmembrane region" description="Helical" evidence="7">
    <location>
        <begin position="78"/>
        <end position="99"/>
    </location>
</feature>
<dbReference type="SUPFAM" id="SSF161111">
    <property type="entry name" value="Cation efflux protein transmembrane domain-like"/>
    <property type="match status" value="1"/>
</dbReference>
<evidence type="ECO:0000256" key="1">
    <source>
        <dbReference type="ARBA" id="ARBA00004141"/>
    </source>
</evidence>
<keyword evidence="3" id="KW-0862">Zinc</keyword>
<evidence type="ECO:0000256" key="4">
    <source>
        <dbReference type="ARBA" id="ARBA00022989"/>
    </source>
</evidence>
<dbReference type="GO" id="GO:0005385">
    <property type="term" value="F:zinc ion transmembrane transporter activity"/>
    <property type="evidence" value="ECO:0007669"/>
    <property type="project" value="TreeGrafter"/>
</dbReference>
<evidence type="ECO:0000313" key="10">
    <source>
        <dbReference type="Proteomes" id="UP000024816"/>
    </source>
</evidence>
<reference evidence="9 10" key="1">
    <citation type="journal article" date="2014" name="Antonie Van Leeuwenhoek">
        <title>Hyphomonas beringensis sp. nov. and Hyphomonas chukchiensis sp. nov., isolated from surface seawater of the Bering Sea and Chukchi Sea.</title>
        <authorList>
            <person name="Li C."/>
            <person name="Lai Q."/>
            <person name="Li G."/>
            <person name="Dong C."/>
            <person name="Wang J."/>
            <person name="Liao Y."/>
            <person name="Shao Z."/>
        </authorList>
    </citation>
    <scope>NUCLEOTIDE SEQUENCE [LARGE SCALE GENOMIC DNA]</scope>
    <source>
        <strain evidence="9 10">VP2</strain>
    </source>
</reference>
<protein>
    <submittedName>
        <fullName evidence="9">Cation diffusion facilitator family transporter</fullName>
    </submittedName>
</protein>
<gene>
    <name evidence="9" type="ORF">HJA_10950</name>
</gene>
<evidence type="ECO:0000256" key="6">
    <source>
        <dbReference type="SAM" id="MobiDB-lite"/>
    </source>
</evidence>
<evidence type="ECO:0000256" key="2">
    <source>
        <dbReference type="ARBA" id="ARBA00022692"/>
    </source>
</evidence>
<dbReference type="InterPro" id="IPR002524">
    <property type="entry name" value="Cation_efflux"/>
</dbReference>
<sequence length="325" mass="34353">MSCDLTTKTPDASRSHAHEHGHDHAHGHDHGHGHGHSHDHADMTTADSRKRVAIAAVLTASFMLAEVTGGLISGSLALLADAAHMLTDAASLILAWVGYKLADRPADPARSYGFGRMKVLAAFTNGIALVALACWIVWEAIHRLLDPAPVLGGIMLWVAIGGLVVNVLAAWVLHGGDKHDLNLQGALWHVIGDLLGSVAAIAAAIVILTTGWTPADPILSVLVALLVLVAGVRIARQSGHILLEGTPDGLSPEDIRRDLIDHVGNVASVSHIHAWALTESKPLITLEVTAKQGACIETLRRDVKARLADRFDVSHATVEVVSEPC</sequence>
<keyword evidence="3" id="KW-0406">Ion transport</keyword>
<dbReference type="InterPro" id="IPR050681">
    <property type="entry name" value="CDF/SLC30A"/>
</dbReference>
<proteinExistence type="predicted"/>
<feature type="transmembrane region" description="Helical" evidence="7">
    <location>
        <begin position="186"/>
        <end position="212"/>
    </location>
</feature>
<dbReference type="eggNOG" id="COG1230">
    <property type="taxonomic scope" value="Bacteria"/>
</dbReference>
<dbReference type="NCBIfam" id="TIGR01297">
    <property type="entry name" value="CDF"/>
    <property type="match status" value="1"/>
</dbReference>
<organism evidence="9 10">
    <name type="scientific">Hyphomonas jannaschiana VP2</name>
    <dbReference type="NCBI Taxonomy" id="1280952"/>
    <lineage>
        <taxon>Bacteria</taxon>
        <taxon>Pseudomonadati</taxon>
        <taxon>Pseudomonadota</taxon>
        <taxon>Alphaproteobacteria</taxon>
        <taxon>Hyphomonadales</taxon>
        <taxon>Hyphomonadaceae</taxon>
        <taxon>Hyphomonas</taxon>
    </lineage>
</organism>
<dbReference type="EMBL" id="ARYJ01000006">
    <property type="protein sequence ID" value="KCZ88095.1"/>
    <property type="molecule type" value="Genomic_DNA"/>
</dbReference>
<dbReference type="OrthoDB" id="9809646at2"/>
<dbReference type="GO" id="GO:0005886">
    <property type="term" value="C:plasma membrane"/>
    <property type="evidence" value="ECO:0007669"/>
    <property type="project" value="TreeGrafter"/>
</dbReference>
<dbReference type="AlphaFoldDB" id="A0A059FBU7"/>
<dbReference type="Gene3D" id="1.20.1510.10">
    <property type="entry name" value="Cation efflux protein transmembrane domain"/>
    <property type="match status" value="1"/>
</dbReference>
<dbReference type="Proteomes" id="UP000024816">
    <property type="component" value="Unassembled WGS sequence"/>
</dbReference>
<dbReference type="InterPro" id="IPR058533">
    <property type="entry name" value="Cation_efflux_TM"/>
</dbReference>
<comment type="caution">
    <text evidence="9">The sequence shown here is derived from an EMBL/GenBank/DDBJ whole genome shotgun (WGS) entry which is preliminary data.</text>
</comment>
<dbReference type="PANTHER" id="PTHR11562:SF17">
    <property type="entry name" value="RE54080P-RELATED"/>
    <property type="match status" value="1"/>
</dbReference>
<feature type="transmembrane region" description="Helical" evidence="7">
    <location>
        <begin position="52"/>
        <end position="72"/>
    </location>
</feature>
<evidence type="ECO:0000256" key="3">
    <source>
        <dbReference type="ARBA" id="ARBA00022906"/>
    </source>
</evidence>
<evidence type="ECO:0000256" key="7">
    <source>
        <dbReference type="SAM" id="Phobius"/>
    </source>
</evidence>
<feature type="region of interest" description="Disordered" evidence="6">
    <location>
        <begin position="1"/>
        <end position="42"/>
    </location>
</feature>
<dbReference type="STRING" id="1280952.HJA_10950"/>
<dbReference type="PANTHER" id="PTHR11562">
    <property type="entry name" value="CATION EFFLUX PROTEIN/ ZINC TRANSPORTER"/>
    <property type="match status" value="1"/>
</dbReference>
<keyword evidence="10" id="KW-1185">Reference proteome</keyword>
<keyword evidence="5 7" id="KW-0472">Membrane</keyword>
<feature type="compositionally biased region" description="Basic and acidic residues" evidence="6">
    <location>
        <begin position="11"/>
        <end position="42"/>
    </location>
</feature>
<dbReference type="InterPro" id="IPR027469">
    <property type="entry name" value="Cation_efflux_TMD_sf"/>
</dbReference>
<feature type="transmembrane region" description="Helical" evidence="7">
    <location>
        <begin position="150"/>
        <end position="174"/>
    </location>
</feature>
<feature type="transmembrane region" description="Helical" evidence="7">
    <location>
        <begin position="119"/>
        <end position="138"/>
    </location>
</feature>
<accession>A0A059FBU7</accession>
<dbReference type="Pfam" id="PF01545">
    <property type="entry name" value="Cation_efflux"/>
    <property type="match status" value="1"/>
</dbReference>
<evidence type="ECO:0000256" key="5">
    <source>
        <dbReference type="ARBA" id="ARBA00023136"/>
    </source>
</evidence>
<keyword evidence="3" id="KW-0864">Zinc transport</keyword>
<feature type="transmembrane region" description="Helical" evidence="7">
    <location>
        <begin position="218"/>
        <end position="235"/>
    </location>
</feature>
<evidence type="ECO:0000313" key="9">
    <source>
        <dbReference type="EMBL" id="KCZ88095.1"/>
    </source>
</evidence>
<evidence type="ECO:0000259" key="8">
    <source>
        <dbReference type="Pfam" id="PF01545"/>
    </source>
</evidence>
<feature type="domain" description="Cation efflux protein transmembrane" evidence="8">
    <location>
        <begin position="53"/>
        <end position="243"/>
    </location>
</feature>
<dbReference type="PATRIC" id="fig|1280952.3.peg.2186"/>
<name>A0A059FBU7_9PROT</name>
<comment type="subcellular location">
    <subcellularLocation>
        <location evidence="1">Membrane</location>
        <topology evidence="1">Multi-pass membrane protein</topology>
    </subcellularLocation>
</comment>